<dbReference type="EMBL" id="GGMR01012682">
    <property type="protein sequence ID" value="MBY25301.1"/>
    <property type="molecule type" value="Transcribed_RNA"/>
</dbReference>
<keyword evidence="2" id="KW-0548">Nucleotidyltransferase</keyword>
<keyword evidence="2" id="KW-0808">Transferase</keyword>
<gene>
    <name evidence="2" type="ORF">g.3542</name>
</gene>
<organism evidence="2">
    <name type="scientific">Schizaphis graminum</name>
    <name type="common">Green bug aphid</name>
    <dbReference type="NCBI Taxonomy" id="13262"/>
    <lineage>
        <taxon>Eukaryota</taxon>
        <taxon>Metazoa</taxon>
        <taxon>Ecdysozoa</taxon>
        <taxon>Arthropoda</taxon>
        <taxon>Hexapoda</taxon>
        <taxon>Insecta</taxon>
        <taxon>Pterygota</taxon>
        <taxon>Neoptera</taxon>
        <taxon>Paraneoptera</taxon>
        <taxon>Hemiptera</taxon>
        <taxon>Sternorrhyncha</taxon>
        <taxon>Aphidomorpha</taxon>
        <taxon>Aphidoidea</taxon>
        <taxon>Aphididae</taxon>
        <taxon>Aphidini</taxon>
        <taxon>Schizaphis</taxon>
    </lineage>
</organism>
<reference evidence="2" key="1">
    <citation type="submission" date="2018-04" db="EMBL/GenBank/DDBJ databases">
        <title>Transcriptome of Schizaphis graminum biotype I.</title>
        <authorList>
            <person name="Scully E.D."/>
            <person name="Geib S.M."/>
            <person name="Palmer N.A."/>
            <person name="Koch K."/>
            <person name="Bradshaw J."/>
            <person name="Heng-Moss T."/>
            <person name="Sarath G."/>
        </authorList>
    </citation>
    <scope>NUCLEOTIDE SEQUENCE</scope>
</reference>
<dbReference type="GO" id="GO:0003964">
    <property type="term" value="F:RNA-directed DNA polymerase activity"/>
    <property type="evidence" value="ECO:0007669"/>
    <property type="project" value="UniProtKB-KW"/>
</dbReference>
<proteinExistence type="predicted"/>
<name>A0A2S2P765_SCHGA</name>
<dbReference type="Pfam" id="PF00078">
    <property type="entry name" value="RVT_1"/>
    <property type="match status" value="1"/>
</dbReference>
<sequence length="158" mass="18581">MSCNNYRGISLLNTVYKVFSKILLGRLEPLAEECIGNYQCDFRKGKSTIDHLATIEQLLEKKYEYRQNIWQVFGDFKKVYDSIHRDSLYNIMYKFGFPMKLISLTKMCMNRTRYQVRVDCTLSEEFEVITGLKQGDTLDTIANNFQHSIRKSNTQCTK</sequence>
<protein>
    <submittedName>
        <fullName evidence="2">Putative RNA-directed DNA polymerase</fullName>
    </submittedName>
</protein>
<dbReference type="AlphaFoldDB" id="A0A2S2P765"/>
<dbReference type="PANTHER" id="PTHR47027">
    <property type="entry name" value="REVERSE TRANSCRIPTASE DOMAIN-CONTAINING PROTEIN"/>
    <property type="match status" value="1"/>
</dbReference>
<evidence type="ECO:0000259" key="1">
    <source>
        <dbReference type="Pfam" id="PF00078"/>
    </source>
</evidence>
<dbReference type="SUPFAM" id="SSF56672">
    <property type="entry name" value="DNA/RNA polymerases"/>
    <property type="match status" value="1"/>
</dbReference>
<dbReference type="PANTHER" id="PTHR47027:SF20">
    <property type="entry name" value="REVERSE TRANSCRIPTASE-LIKE PROTEIN WITH RNA-DIRECTED DNA POLYMERASE DOMAIN"/>
    <property type="match status" value="1"/>
</dbReference>
<accession>A0A2S2P765</accession>
<dbReference type="InterPro" id="IPR043502">
    <property type="entry name" value="DNA/RNA_pol_sf"/>
</dbReference>
<evidence type="ECO:0000313" key="2">
    <source>
        <dbReference type="EMBL" id="MBY25301.1"/>
    </source>
</evidence>
<dbReference type="InterPro" id="IPR000477">
    <property type="entry name" value="RT_dom"/>
</dbReference>
<keyword evidence="2" id="KW-0695">RNA-directed DNA polymerase</keyword>
<feature type="domain" description="Reverse transcriptase" evidence="1">
    <location>
        <begin position="4"/>
        <end position="138"/>
    </location>
</feature>